<dbReference type="Proteomes" id="UP001323617">
    <property type="component" value="Unassembled WGS sequence"/>
</dbReference>
<feature type="domain" description="Nephrocystin 3-like N-terminal" evidence="2">
    <location>
        <begin position="85"/>
        <end position="125"/>
    </location>
</feature>
<evidence type="ECO:0000259" key="2">
    <source>
        <dbReference type="Pfam" id="PF24883"/>
    </source>
</evidence>
<reference evidence="3 4" key="1">
    <citation type="journal article" date="2023" name="bioRxiv">
        <title>High-quality genome assemblies of four members of thePodospora anserinaspecies complex.</title>
        <authorList>
            <person name="Ament-Velasquez S.L."/>
            <person name="Vogan A.A."/>
            <person name="Wallerman O."/>
            <person name="Hartmann F."/>
            <person name="Gautier V."/>
            <person name="Silar P."/>
            <person name="Giraud T."/>
            <person name="Johannesson H."/>
        </authorList>
    </citation>
    <scope>NUCLEOTIDE SEQUENCE [LARGE SCALE GENOMIC DNA]</scope>
    <source>
        <strain evidence="3 4">CBS 124.78</strain>
    </source>
</reference>
<proteinExistence type="predicted"/>
<evidence type="ECO:0000313" key="4">
    <source>
        <dbReference type="Proteomes" id="UP001323617"/>
    </source>
</evidence>
<dbReference type="InterPro" id="IPR056884">
    <property type="entry name" value="NPHP3-like_N"/>
</dbReference>
<dbReference type="RefSeq" id="XP_062801327.1">
    <property type="nucleotide sequence ID" value="XM_062940380.1"/>
</dbReference>
<dbReference type="InterPro" id="IPR027417">
    <property type="entry name" value="P-loop_NTPase"/>
</dbReference>
<dbReference type="PANTHER" id="PTHR10039">
    <property type="entry name" value="AMELOGENIN"/>
    <property type="match status" value="1"/>
</dbReference>
<name>A0ABR0ICJ3_9PEZI</name>
<protein>
    <recommendedName>
        <fullName evidence="2">Nephrocystin 3-like N-terminal domain-containing protein</fullName>
    </recommendedName>
</protein>
<sequence length="161" mass="18300">MMLQSSNIYDSPLIDLSNKLTSAISVPLRRRRYEAFYLFQTTSQIALRKTGYFAHWLLMDPHDMTFEWFVRAAKSFQEKAQRAAREKFTGWLGSGHGVFHISGKPGSGKSTLMKYLVEHAATSGHLNVWASEMSSLGLKSSLEDDSRINQLLIVHFQTVEN</sequence>
<gene>
    <name evidence="3" type="ORF">QC764_0049200</name>
</gene>
<keyword evidence="1" id="KW-0677">Repeat</keyword>
<evidence type="ECO:0000256" key="1">
    <source>
        <dbReference type="ARBA" id="ARBA00022737"/>
    </source>
</evidence>
<dbReference type="PANTHER" id="PTHR10039:SF5">
    <property type="entry name" value="NACHT DOMAIN-CONTAINING PROTEIN"/>
    <property type="match status" value="1"/>
</dbReference>
<dbReference type="Pfam" id="PF24883">
    <property type="entry name" value="NPHP3_N"/>
    <property type="match status" value="1"/>
</dbReference>
<organism evidence="3 4">
    <name type="scientific">Podospora pseudoanserina</name>
    <dbReference type="NCBI Taxonomy" id="2609844"/>
    <lineage>
        <taxon>Eukaryota</taxon>
        <taxon>Fungi</taxon>
        <taxon>Dikarya</taxon>
        <taxon>Ascomycota</taxon>
        <taxon>Pezizomycotina</taxon>
        <taxon>Sordariomycetes</taxon>
        <taxon>Sordariomycetidae</taxon>
        <taxon>Sordariales</taxon>
        <taxon>Podosporaceae</taxon>
        <taxon>Podospora</taxon>
    </lineage>
</organism>
<dbReference type="EMBL" id="JAFFHC010000003">
    <property type="protein sequence ID" value="KAK4677857.1"/>
    <property type="molecule type" value="Genomic_DNA"/>
</dbReference>
<dbReference type="GeneID" id="87960943"/>
<dbReference type="Gene3D" id="3.40.50.300">
    <property type="entry name" value="P-loop containing nucleotide triphosphate hydrolases"/>
    <property type="match status" value="1"/>
</dbReference>
<evidence type="ECO:0000313" key="3">
    <source>
        <dbReference type="EMBL" id="KAK4677857.1"/>
    </source>
</evidence>
<keyword evidence="4" id="KW-1185">Reference proteome</keyword>
<dbReference type="SUPFAM" id="SSF52540">
    <property type="entry name" value="P-loop containing nucleoside triphosphate hydrolases"/>
    <property type="match status" value="1"/>
</dbReference>
<accession>A0ABR0ICJ3</accession>
<comment type="caution">
    <text evidence="3">The sequence shown here is derived from an EMBL/GenBank/DDBJ whole genome shotgun (WGS) entry which is preliminary data.</text>
</comment>